<comment type="caution">
    <text evidence="17">The sequence shown here is derived from an EMBL/GenBank/DDBJ whole genome shotgun (WGS) entry which is preliminary data.</text>
</comment>
<protein>
    <submittedName>
        <fullName evidence="17">Na(+)/H(+) antiporter subunit A</fullName>
    </submittedName>
</protein>
<sequence>MLILLGVLTAAAVVAPVLIRYLGRPAFGLLALAPLAGFVWVLQQFLSGPLGRGEEIVSHTGWLSTLNMNLVFRLDGLAGIFSLIILGVGALVLLYCWGYFDSNPRRLSMFGAQMVAFSMAMFGLVTSDSFLLMYIFWEITSVLSFLLVGYYGERASSRRAAGQALMVTTLGGLTMLVGFILLGQASGVWYFSDLGSVPDLTAVPHITVAIILILAGALSKSAIAPTHFWLPGAMAAPTPVSAYLHSAAMVKAGIYLVARLAPDMHVVQTWHLVIIPVGIFTMLMSGWMALRQKDLKLILAYGTVSQLGFLMAVISVGSREATMAGLALTCAHSLFKATLFMVVGAIDHTTGTRNTQELSGLWRKQPYIFGVAALAAASMAGIPPLFGFVAKEAALEAILHEELLVGMPGRLMLVGMVLGSILTMTYSCFFLYGAFATKPQEHPTGGGVSQPVATMHAIGPKLYLAPTILMALTIALGVYPPLIGGFIDAYLDATFPVAPGEYVAHLALWHGLSVPLLLSTVIVASGALLFWQRHLLRYLQAEEPALGSADVAYDSVLMFFRRASLRLTASTQRGSLMVNLGIIFAVLTLLPLAALIAGERNDIRMELWGNPWQAVLALIIVAMAIGATLTHNRLSGVIMVGVTGYSLAMIFALHGAPDLALTQVLVETIVMVVFMLVLRKLPTVTEWRGTPKGNRNRAWLSIAVGLSVTVIALFAINARQEASIAEYIPDLAYEIGHGANAVNVLLVDIRAWDTLGEISVLVIAATGVASLIYGTRSFSRASRRPTLSAVGRRWLSAEIDSEKAQNRSLMVDVITRVSFPSMIVLSMYFFFAGHNAPGGGFAGGLVAALALSLRYLAGGRAELEEALPIDAGRLLGSGLFLSALAAIWPMFLGRPPLTTEVWDFALPLIGEIHLPSALLFDAGVYLIVIGLIMHILTSLGGQIDQDEAARRQRARDRARSMAREAQRRRQATTAGKENR</sequence>
<dbReference type="InterPro" id="IPR001750">
    <property type="entry name" value="ND/Mrp_TM"/>
</dbReference>
<feature type="transmembrane region" description="Helical" evidence="11">
    <location>
        <begin position="698"/>
        <end position="716"/>
    </location>
</feature>
<evidence type="ECO:0000256" key="10">
    <source>
        <dbReference type="SAM" id="MobiDB-lite"/>
    </source>
</evidence>
<evidence type="ECO:0000256" key="9">
    <source>
        <dbReference type="RuleBase" id="RU000320"/>
    </source>
</evidence>
<feature type="transmembrane region" description="Helical" evidence="11">
    <location>
        <begin position="636"/>
        <end position="654"/>
    </location>
</feature>
<dbReference type="InterPro" id="IPR050616">
    <property type="entry name" value="CPA3_Na-H_Antiporter_A"/>
</dbReference>
<evidence type="ECO:0000259" key="15">
    <source>
        <dbReference type="Pfam" id="PF13244"/>
    </source>
</evidence>
<evidence type="ECO:0000313" key="17">
    <source>
        <dbReference type="EMBL" id="KQB83203.1"/>
    </source>
</evidence>
<evidence type="ECO:0000259" key="13">
    <source>
        <dbReference type="Pfam" id="PF00662"/>
    </source>
</evidence>
<evidence type="ECO:0000259" key="14">
    <source>
        <dbReference type="Pfam" id="PF04039"/>
    </source>
</evidence>
<feature type="transmembrane region" description="Helical" evidence="11">
    <location>
        <begin position="323"/>
        <end position="346"/>
    </location>
</feature>
<feature type="transmembrane region" description="Helical" evidence="11">
    <location>
        <begin position="78"/>
        <end position="100"/>
    </location>
</feature>
<feature type="transmembrane region" description="Helical" evidence="11">
    <location>
        <begin position="270"/>
        <end position="290"/>
    </location>
</feature>
<organism evidence="17 18">
    <name type="scientific">Corynebacterium oculi</name>
    <dbReference type="NCBI Taxonomy" id="1544416"/>
    <lineage>
        <taxon>Bacteria</taxon>
        <taxon>Bacillati</taxon>
        <taxon>Actinomycetota</taxon>
        <taxon>Actinomycetes</taxon>
        <taxon>Mycobacteriales</taxon>
        <taxon>Corynebacteriaceae</taxon>
        <taxon>Corynebacterium</taxon>
    </lineage>
</organism>
<evidence type="ECO:0000313" key="18">
    <source>
        <dbReference type="Proteomes" id="UP000050517"/>
    </source>
</evidence>
<evidence type="ECO:0000256" key="1">
    <source>
        <dbReference type="ARBA" id="ARBA00004651"/>
    </source>
</evidence>
<keyword evidence="5 9" id="KW-0812">Transmembrane</keyword>
<dbReference type="InterPro" id="IPR025383">
    <property type="entry name" value="MrpA_C/MbhD"/>
</dbReference>
<gene>
    <name evidence="17" type="primary">mrpA_2</name>
    <name evidence="17" type="ORF">Cocul_02176</name>
</gene>
<evidence type="ECO:0000256" key="4">
    <source>
        <dbReference type="ARBA" id="ARBA00022475"/>
    </source>
</evidence>
<evidence type="ECO:0000259" key="12">
    <source>
        <dbReference type="Pfam" id="PF00361"/>
    </source>
</evidence>
<feature type="transmembrane region" description="Helical" evidence="11">
    <location>
        <begin position="410"/>
        <end position="432"/>
    </location>
</feature>
<feature type="transmembrane region" description="Helical" evidence="11">
    <location>
        <begin position="367"/>
        <end position="390"/>
    </location>
</feature>
<keyword evidence="3" id="KW-0050">Antiport</keyword>
<evidence type="ECO:0000256" key="8">
    <source>
        <dbReference type="ARBA" id="ARBA00023136"/>
    </source>
</evidence>
<dbReference type="Pfam" id="PF00662">
    <property type="entry name" value="Proton_antipo_N"/>
    <property type="match status" value="1"/>
</dbReference>
<dbReference type="STRING" id="1544416.Cocul_02176"/>
<dbReference type="InterPro" id="IPR001516">
    <property type="entry name" value="Proton_antipo_N"/>
</dbReference>
<accession>A0A0Q0TWH5</accession>
<dbReference type="Gene3D" id="1.20.120.1200">
    <property type="entry name" value="NADH-ubiquinone/plastoquinone oxidoreductase chain 6, subunit NuoJ"/>
    <property type="match status" value="1"/>
</dbReference>
<evidence type="ECO:0000259" key="16">
    <source>
        <dbReference type="Pfam" id="PF20501"/>
    </source>
</evidence>
<evidence type="ECO:0000256" key="3">
    <source>
        <dbReference type="ARBA" id="ARBA00022449"/>
    </source>
</evidence>
<dbReference type="RefSeq" id="WP_055123236.1">
    <property type="nucleotide sequence ID" value="NZ_LKST01000004.1"/>
</dbReference>
<feature type="transmembrane region" description="Helical" evidence="11">
    <location>
        <begin position="755"/>
        <end position="774"/>
    </location>
</feature>
<dbReference type="GO" id="GO:0015297">
    <property type="term" value="F:antiporter activity"/>
    <property type="evidence" value="ECO:0007669"/>
    <property type="project" value="UniProtKB-KW"/>
</dbReference>
<dbReference type="Pfam" id="PF00361">
    <property type="entry name" value="Proton_antipo_M"/>
    <property type="match status" value="1"/>
</dbReference>
<feature type="transmembrane region" description="Helical" evidence="11">
    <location>
        <begin position="164"/>
        <end position="182"/>
    </location>
</feature>
<feature type="transmembrane region" description="Helical" evidence="11">
    <location>
        <begin position="912"/>
        <end position="936"/>
    </location>
</feature>
<feature type="transmembrane region" description="Helical" evidence="11">
    <location>
        <begin position="869"/>
        <end position="892"/>
    </location>
</feature>
<keyword evidence="4" id="KW-1003">Cell membrane</keyword>
<proteinExistence type="predicted"/>
<feature type="transmembrane region" description="Helical" evidence="11">
    <location>
        <begin position="813"/>
        <end position="832"/>
    </location>
</feature>
<feature type="transmembrane region" description="Helical" evidence="11">
    <location>
        <begin position="610"/>
        <end position="629"/>
    </location>
</feature>
<dbReference type="Pfam" id="PF20501">
    <property type="entry name" value="MbhE"/>
    <property type="match status" value="1"/>
</dbReference>
<dbReference type="GO" id="GO:0005886">
    <property type="term" value="C:plasma membrane"/>
    <property type="evidence" value="ECO:0007669"/>
    <property type="project" value="UniProtKB-SubCell"/>
</dbReference>
<dbReference type="EMBL" id="LKST01000004">
    <property type="protein sequence ID" value="KQB83203.1"/>
    <property type="molecule type" value="Genomic_DNA"/>
</dbReference>
<feature type="transmembrane region" description="Helical" evidence="11">
    <location>
        <begin position="462"/>
        <end position="487"/>
    </location>
</feature>
<feature type="region of interest" description="Disordered" evidence="10">
    <location>
        <begin position="950"/>
        <end position="979"/>
    </location>
</feature>
<keyword evidence="18" id="KW-1185">Reference proteome</keyword>
<feature type="transmembrane region" description="Helical" evidence="11">
    <location>
        <begin position="131"/>
        <end position="152"/>
    </location>
</feature>
<keyword evidence="2" id="KW-0813">Transport</keyword>
<dbReference type="Pfam" id="PF04039">
    <property type="entry name" value="MnhB"/>
    <property type="match status" value="1"/>
</dbReference>
<dbReference type="OrthoDB" id="9811798at2"/>
<feature type="transmembrane region" description="Helical" evidence="11">
    <location>
        <begin position="202"/>
        <end position="219"/>
    </location>
</feature>
<feature type="domain" description="Na+/H+ antiporter MnhB subunit-related protein" evidence="14">
    <location>
        <begin position="811"/>
        <end position="933"/>
    </location>
</feature>
<dbReference type="InterPro" id="IPR046806">
    <property type="entry name" value="MrpA_C/MbhE"/>
</dbReference>
<feature type="transmembrane region" description="Helical" evidence="11">
    <location>
        <begin position="660"/>
        <end position="678"/>
    </location>
</feature>
<keyword evidence="6 11" id="KW-1133">Transmembrane helix</keyword>
<feature type="domain" description="NADH:quinone oxidoreductase/Mrp antiporter transmembrane" evidence="12">
    <location>
        <begin position="127"/>
        <end position="405"/>
    </location>
</feature>
<reference evidence="17 18" key="1">
    <citation type="submission" date="2015-10" db="EMBL/GenBank/DDBJ databases">
        <title>Corynebacteirum lowii and Corynebacterium oculi species nova, derived from human clinical disease and and emended description of Corynebacterium mastiditis.</title>
        <authorList>
            <person name="Bernard K."/>
            <person name="Pacheco A.L."/>
            <person name="Mcdougall C."/>
            <person name="Burtx T."/>
            <person name="Weibe D."/>
            <person name="Tyler S."/>
            <person name="Olson A.B."/>
            <person name="Cnockaert M."/>
            <person name="Eguchi H."/>
            <person name="Kuwahara T."/>
            <person name="Nakayama-Imaohji H."/>
            <person name="Boudewijins M."/>
            <person name="Van Hoecke F."/>
            <person name="Bernier A.-M."/>
            <person name="Vandamme P."/>
        </authorList>
    </citation>
    <scope>NUCLEOTIDE SEQUENCE [LARGE SCALE GENOMIC DNA]</scope>
    <source>
        <strain evidence="17 18">NML 130210</strain>
    </source>
</reference>
<feature type="transmembrane region" description="Helical" evidence="11">
    <location>
        <begin position="507"/>
        <end position="531"/>
    </location>
</feature>
<dbReference type="GO" id="GO:0006811">
    <property type="term" value="P:monoatomic ion transport"/>
    <property type="evidence" value="ECO:0007669"/>
    <property type="project" value="UniProtKB-KW"/>
</dbReference>
<comment type="subcellular location">
    <subcellularLocation>
        <location evidence="1">Cell membrane</location>
        <topology evidence="1">Multi-pass membrane protein</topology>
    </subcellularLocation>
    <subcellularLocation>
        <location evidence="9">Membrane</location>
        <topology evidence="9">Multi-pass membrane protein</topology>
    </subcellularLocation>
</comment>
<feature type="domain" description="MrpA C-terminal/MbhE" evidence="16">
    <location>
        <begin position="698"/>
        <end position="776"/>
    </location>
</feature>
<feature type="domain" description="NADH-Ubiquinone oxidoreductase (complex I) chain 5 N-terminal" evidence="13">
    <location>
        <begin position="64"/>
        <end position="105"/>
    </location>
</feature>
<feature type="transmembrane region" description="Helical" evidence="11">
    <location>
        <begin position="576"/>
        <end position="598"/>
    </location>
</feature>
<dbReference type="PATRIC" id="fig|1544416.3.peg.2171"/>
<keyword evidence="8 11" id="KW-0472">Membrane</keyword>
<dbReference type="Proteomes" id="UP000050517">
    <property type="component" value="Unassembled WGS sequence"/>
</dbReference>
<evidence type="ECO:0000256" key="2">
    <source>
        <dbReference type="ARBA" id="ARBA00022448"/>
    </source>
</evidence>
<feature type="transmembrane region" description="Helical" evidence="11">
    <location>
        <begin position="107"/>
        <end position="125"/>
    </location>
</feature>
<feature type="compositionally biased region" description="Basic and acidic residues" evidence="10">
    <location>
        <begin position="950"/>
        <end position="967"/>
    </location>
</feature>
<dbReference type="PRINTS" id="PR01434">
    <property type="entry name" value="NADHDHGNASE5"/>
</dbReference>
<dbReference type="InterPro" id="IPR042106">
    <property type="entry name" value="Nuo/plastoQ_OxRdtase_6_NuoJ"/>
</dbReference>
<evidence type="ECO:0000256" key="5">
    <source>
        <dbReference type="ARBA" id="ARBA00022692"/>
    </source>
</evidence>
<dbReference type="Pfam" id="PF13244">
    <property type="entry name" value="MbhD"/>
    <property type="match status" value="1"/>
</dbReference>
<evidence type="ECO:0000256" key="6">
    <source>
        <dbReference type="ARBA" id="ARBA00022989"/>
    </source>
</evidence>
<dbReference type="AlphaFoldDB" id="A0A0Q0TWH5"/>
<dbReference type="PANTHER" id="PTHR43373:SF1">
    <property type="entry name" value="NA(+)_H(+) ANTIPORTER SUBUNIT A"/>
    <property type="match status" value="1"/>
</dbReference>
<feature type="transmembrane region" description="Helical" evidence="11">
    <location>
        <begin position="297"/>
        <end position="317"/>
    </location>
</feature>
<dbReference type="PANTHER" id="PTHR43373">
    <property type="entry name" value="NA(+)/H(+) ANTIPORTER SUBUNIT"/>
    <property type="match status" value="1"/>
</dbReference>
<evidence type="ECO:0000256" key="11">
    <source>
        <dbReference type="SAM" id="Phobius"/>
    </source>
</evidence>
<dbReference type="InterPro" id="IPR007182">
    <property type="entry name" value="MnhB"/>
</dbReference>
<keyword evidence="7" id="KW-0406">Ion transport</keyword>
<feature type="transmembrane region" description="Helical" evidence="11">
    <location>
        <begin position="838"/>
        <end position="857"/>
    </location>
</feature>
<feature type="transmembrane region" description="Helical" evidence="11">
    <location>
        <begin position="26"/>
        <end position="43"/>
    </location>
</feature>
<feature type="domain" description="MrpA C-terminal/MbhD" evidence="15">
    <location>
        <begin position="618"/>
        <end position="682"/>
    </location>
</feature>
<dbReference type="NCBIfam" id="NF009284">
    <property type="entry name" value="PRK12644.1"/>
    <property type="match status" value="1"/>
</dbReference>
<name>A0A0Q0TWH5_9CORY</name>
<evidence type="ECO:0000256" key="7">
    <source>
        <dbReference type="ARBA" id="ARBA00023065"/>
    </source>
</evidence>